<sequence length="338" mass="34085">MTAPVRSGRVLHAGQAVVDVVLRIPGMPEPGGDVFAAAHRLVAGGGVNTMAAAARDGAEVVYLGSHGTGLFGDLVRAALAEEGVRVLAAPDPQQDTGFSVALVDDSAERTFVSTRGAEAETPLAQLLAGAPVPGDVVCVSGYSLVHPVNRGSLLRWLPGLEGGVQVVVDPSPVIGEVDLESVHALLARADVWTTNEREARLLVDRLEGSAEGSPARTVAAPAGSDVTDASPDGDLLALASRLCALAGAVVLLRAGARGAVLAHPGREPIVLPPLPVTAVDTNGAGDAHTGVLCARLAAGEPLEDAARRAGVAAAIAVTRHGPATSPTASETDHAMQTL</sequence>
<comment type="caution">
    <text evidence="4">The sequence shown here is derived from an EMBL/GenBank/DDBJ whole genome shotgun (WGS) entry which is preliminary data.</text>
</comment>
<organism evidence="4 5">
    <name type="scientific">Brachybacterium paraconglomeratum</name>
    <dbReference type="NCBI Taxonomy" id="173362"/>
    <lineage>
        <taxon>Bacteria</taxon>
        <taxon>Bacillati</taxon>
        <taxon>Actinomycetota</taxon>
        <taxon>Actinomycetes</taxon>
        <taxon>Micrococcales</taxon>
        <taxon>Dermabacteraceae</taxon>
        <taxon>Brachybacterium</taxon>
    </lineage>
</organism>
<reference evidence="4 5" key="1">
    <citation type="submission" date="2018-07" db="EMBL/GenBank/DDBJ databases">
        <title>Brachybacteriurn paraconglorneratum KCTC 9916.</title>
        <authorList>
            <person name="Li Y."/>
        </authorList>
    </citation>
    <scope>NUCLEOTIDE SEQUENCE [LARGE SCALE GENOMIC DNA]</scope>
    <source>
        <strain evidence="4 5">KCTC 9916</strain>
    </source>
</reference>
<dbReference type="Gene3D" id="3.40.1190.20">
    <property type="match status" value="1"/>
</dbReference>
<dbReference type="SUPFAM" id="SSF53613">
    <property type="entry name" value="Ribokinase-like"/>
    <property type="match status" value="1"/>
</dbReference>
<evidence type="ECO:0000256" key="1">
    <source>
        <dbReference type="ARBA" id="ARBA00022679"/>
    </source>
</evidence>
<evidence type="ECO:0000256" key="2">
    <source>
        <dbReference type="ARBA" id="ARBA00022777"/>
    </source>
</evidence>
<dbReference type="InterPro" id="IPR011611">
    <property type="entry name" value="PfkB_dom"/>
</dbReference>
<keyword evidence="5" id="KW-1185">Reference proteome</keyword>
<name>A0A3R8QWV3_9MICO</name>
<evidence type="ECO:0000259" key="3">
    <source>
        <dbReference type="Pfam" id="PF00294"/>
    </source>
</evidence>
<dbReference type="EMBL" id="QOCI01000002">
    <property type="protein sequence ID" value="RRR19645.1"/>
    <property type="molecule type" value="Genomic_DNA"/>
</dbReference>
<dbReference type="AlphaFoldDB" id="A0A3R8QWV3"/>
<evidence type="ECO:0000313" key="5">
    <source>
        <dbReference type="Proteomes" id="UP000274327"/>
    </source>
</evidence>
<feature type="domain" description="Carbohydrate kinase PfkB" evidence="3">
    <location>
        <begin position="35"/>
        <end position="325"/>
    </location>
</feature>
<keyword evidence="2 4" id="KW-0418">Kinase</keyword>
<dbReference type="Pfam" id="PF00294">
    <property type="entry name" value="PfkB"/>
    <property type="match status" value="1"/>
</dbReference>
<dbReference type="InterPro" id="IPR029056">
    <property type="entry name" value="Ribokinase-like"/>
</dbReference>
<dbReference type="PANTHER" id="PTHR10584:SF166">
    <property type="entry name" value="RIBOKINASE"/>
    <property type="match status" value="1"/>
</dbReference>
<accession>A0A3R8QWV3</accession>
<protein>
    <submittedName>
        <fullName evidence="4">Sugar kinase</fullName>
    </submittedName>
</protein>
<dbReference type="RefSeq" id="WP_126985457.1">
    <property type="nucleotide sequence ID" value="NZ_JALXWX010000064.1"/>
</dbReference>
<dbReference type="GO" id="GO:0016301">
    <property type="term" value="F:kinase activity"/>
    <property type="evidence" value="ECO:0007669"/>
    <property type="project" value="UniProtKB-KW"/>
</dbReference>
<evidence type="ECO:0000313" key="4">
    <source>
        <dbReference type="EMBL" id="RRR19645.1"/>
    </source>
</evidence>
<proteinExistence type="predicted"/>
<keyword evidence="1" id="KW-0808">Transferase</keyword>
<gene>
    <name evidence="4" type="ORF">DS079_05200</name>
</gene>
<dbReference type="PANTHER" id="PTHR10584">
    <property type="entry name" value="SUGAR KINASE"/>
    <property type="match status" value="1"/>
</dbReference>
<dbReference type="Proteomes" id="UP000274327">
    <property type="component" value="Unassembled WGS sequence"/>
</dbReference>
<dbReference type="GeneID" id="78120427"/>